<comment type="caution">
    <text evidence="3">The sequence shown here is derived from an EMBL/GenBank/DDBJ whole genome shotgun (WGS) entry which is preliminary data.</text>
</comment>
<accession>A0ABS5DZQ3</accession>
<dbReference type="Proteomes" id="UP000672097">
    <property type="component" value="Unassembled WGS sequence"/>
</dbReference>
<organism evidence="3 4">
    <name type="scientific">Ideonella paludis</name>
    <dbReference type="NCBI Taxonomy" id="1233411"/>
    <lineage>
        <taxon>Bacteria</taxon>
        <taxon>Pseudomonadati</taxon>
        <taxon>Pseudomonadota</taxon>
        <taxon>Betaproteobacteria</taxon>
        <taxon>Burkholderiales</taxon>
        <taxon>Sphaerotilaceae</taxon>
        <taxon>Ideonella</taxon>
    </lineage>
</organism>
<name>A0ABS5DZQ3_9BURK</name>
<evidence type="ECO:0000313" key="4">
    <source>
        <dbReference type="Proteomes" id="UP000672097"/>
    </source>
</evidence>
<dbReference type="Gene3D" id="1.10.3210.10">
    <property type="entry name" value="Hypothetical protein af1432"/>
    <property type="match status" value="1"/>
</dbReference>
<evidence type="ECO:0000259" key="2">
    <source>
        <dbReference type="PROSITE" id="PS51832"/>
    </source>
</evidence>
<dbReference type="Pfam" id="PF11871">
    <property type="entry name" value="DUF3391"/>
    <property type="match status" value="1"/>
</dbReference>
<keyword evidence="4" id="KW-1185">Reference proteome</keyword>
<sequence length="422" mass="46400">MTVKVPVEDLRVGMFIHLDLGWMSHPFPLSSFKISSQEQIDTIRSLGLRQVRWEAARSDALHTTAELVAEAPIPAAAPPASHSAEEDSPSQRQAKALAGQEATQRLCEKQFSEACRDLRHVNELALSAPPAARDASQALTRALLDKMLIGDGELCLRVLGEPSGDRASAHAMNVAVLSLLLAKHLGWPDHELMDLGTGALLHDVGKLNLPDRLRLQQDNFTAAEQARYRDHVAQGITMGRQMGLSAGSLLVLAQHHEMADGSGFPSGCPQERMTQAARIVSLVNHYDKLCNPASLSKALTPHEALSRMFAQSRSRFDISLLNAFIRMMGIYPPGSVVQLSDERFAMVMTVNAQRPLKPTVLVHDQRAPRQDRLHLNLEGRSDLGIRRNIKPDQLPAKAAEFLAPRQRLSYFFGTDVNSLQPA</sequence>
<dbReference type="InterPro" id="IPR021812">
    <property type="entry name" value="DUF3391"/>
</dbReference>
<dbReference type="PROSITE" id="PS51832">
    <property type="entry name" value="HD_GYP"/>
    <property type="match status" value="1"/>
</dbReference>
<dbReference type="InterPro" id="IPR052020">
    <property type="entry name" value="Cyclic_di-GMP/3'3'-cGAMP_PDE"/>
</dbReference>
<dbReference type="PANTHER" id="PTHR45228">
    <property type="entry name" value="CYCLIC DI-GMP PHOSPHODIESTERASE TM_0186-RELATED"/>
    <property type="match status" value="1"/>
</dbReference>
<proteinExistence type="predicted"/>
<reference evidence="3 4" key="1">
    <citation type="submission" date="2021-04" db="EMBL/GenBank/DDBJ databases">
        <title>The genome sequence of type strain Ideonella paludis KCTC 32238.</title>
        <authorList>
            <person name="Liu Y."/>
        </authorList>
    </citation>
    <scope>NUCLEOTIDE SEQUENCE [LARGE SCALE GENOMIC DNA]</scope>
    <source>
        <strain evidence="3 4">KCTC 32238</strain>
    </source>
</reference>
<dbReference type="Pfam" id="PF13487">
    <property type="entry name" value="HD_5"/>
    <property type="match status" value="1"/>
</dbReference>
<dbReference type="CDD" id="cd00077">
    <property type="entry name" value="HDc"/>
    <property type="match status" value="1"/>
</dbReference>
<dbReference type="SUPFAM" id="SSF109604">
    <property type="entry name" value="HD-domain/PDEase-like"/>
    <property type="match status" value="1"/>
</dbReference>
<dbReference type="InterPro" id="IPR006675">
    <property type="entry name" value="HDIG_dom"/>
</dbReference>
<evidence type="ECO:0000256" key="1">
    <source>
        <dbReference type="SAM" id="MobiDB-lite"/>
    </source>
</evidence>
<feature type="domain" description="HD-GYP" evidence="2">
    <location>
        <begin position="145"/>
        <end position="340"/>
    </location>
</feature>
<dbReference type="SMART" id="SM00471">
    <property type="entry name" value="HDc"/>
    <property type="match status" value="1"/>
</dbReference>
<gene>
    <name evidence="3" type="ORF">KAK11_14935</name>
</gene>
<dbReference type="RefSeq" id="WP_210809992.1">
    <property type="nucleotide sequence ID" value="NZ_JAGQDG010000005.1"/>
</dbReference>
<dbReference type="NCBIfam" id="TIGR00277">
    <property type="entry name" value="HDIG"/>
    <property type="match status" value="1"/>
</dbReference>
<dbReference type="EMBL" id="JAGQDG010000005">
    <property type="protein sequence ID" value="MBQ0936631.1"/>
    <property type="molecule type" value="Genomic_DNA"/>
</dbReference>
<protein>
    <submittedName>
        <fullName evidence="3">DUF3391 domain-containing protein</fullName>
    </submittedName>
</protein>
<feature type="region of interest" description="Disordered" evidence="1">
    <location>
        <begin position="76"/>
        <end position="99"/>
    </location>
</feature>
<evidence type="ECO:0000313" key="3">
    <source>
        <dbReference type="EMBL" id="MBQ0936631.1"/>
    </source>
</evidence>
<dbReference type="InterPro" id="IPR037522">
    <property type="entry name" value="HD_GYP_dom"/>
</dbReference>
<dbReference type="PANTHER" id="PTHR45228:SF4">
    <property type="entry name" value="LIPOPROTEIN"/>
    <property type="match status" value="1"/>
</dbReference>
<dbReference type="InterPro" id="IPR003607">
    <property type="entry name" value="HD/PDEase_dom"/>
</dbReference>